<protein>
    <submittedName>
        <fullName evidence="4">Adenylyltransferase/cytidyltransferase family protein</fullName>
    </submittedName>
</protein>
<comment type="caution">
    <text evidence="4">The sequence shown here is derived from an EMBL/GenBank/DDBJ whole genome shotgun (WGS) entry which is preliminary data.</text>
</comment>
<keyword evidence="5" id="KW-1185">Reference proteome</keyword>
<dbReference type="InterPro" id="IPR014729">
    <property type="entry name" value="Rossmann-like_a/b/a_fold"/>
</dbReference>
<dbReference type="EMBL" id="JBHSMI010000067">
    <property type="protein sequence ID" value="MFC5407356.1"/>
    <property type="molecule type" value="Genomic_DNA"/>
</dbReference>
<evidence type="ECO:0000256" key="2">
    <source>
        <dbReference type="ARBA" id="ARBA00022695"/>
    </source>
</evidence>
<dbReference type="InterPro" id="IPR050385">
    <property type="entry name" value="Archaeal_FAD_synthase"/>
</dbReference>
<dbReference type="InterPro" id="IPR004821">
    <property type="entry name" value="Cyt_trans-like"/>
</dbReference>
<dbReference type="Pfam" id="PF01467">
    <property type="entry name" value="CTP_transf_like"/>
    <property type="match status" value="1"/>
</dbReference>
<evidence type="ECO:0000259" key="3">
    <source>
        <dbReference type="Pfam" id="PF01467"/>
    </source>
</evidence>
<evidence type="ECO:0000256" key="1">
    <source>
        <dbReference type="ARBA" id="ARBA00022679"/>
    </source>
</evidence>
<dbReference type="RefSeq" id="WP_378139949.1">
    <property type="nucleotide sequence ID" value="NZ_JBHSMI010000067.1"/>
</dbReference>
<sequence length="135" mass="15387">MENGTTVLAGGCFDTFHYGHLEYLTEAKKLGGILIVAMNSDRSFREYKKKEPLFCETQRAGILSHLDIVDYVFLFDEVTLDHGLERIKPNYYVKGIDYSLVNLPELSIVLRLDIEFRALGTKKFASSSQLSRLMT</sequence>
<proteinExistence type="predicted"/>
<dbReference type="Gene3D" id="3.40.50.620">
    <property type="entry name" value="HUPs"/>
    <property type="match status" value="1"/>
</dbReference>
<dbReference type="SUPFAM" id="SSF52374">
    <property type="entry name" value="Nucleotidylyl transferase"/>
    <property type="match status" value="1"/>
</dbReference>
<keyword evidence="1" id="KW-0808">Transferase</keyword>
<dbReference type="GO" id="GO:0016779">
    <property type="term" value="F:nucleotidyltransferase activity"/>
    <property type="evidence" value="ECO:0007669"/>
    <property type="project" value="UniProtKB-KW"/>
</dbReference>
<dbReference type="Proteomes" id="UP001596113">
    <property type="component" value="Unassembled WGS sequence"/>
</dbReference>
<evidence type="ECO:0000313" key="4">
    <source>
        <dbReference type="EMBL" id="MFC5407356.1"/>
    </source>
</evidence>
<name>A0ABW0I4N0_9BACL</name>
<accession>A0ABW0I4N0</accession>
<evidence type="ECO:0000313" key="5">
    <source>
        <dbReference type="Proteomes" id="UP001596113"/>
    </source>
</evidence>
<reference evidence="5" key="1">
    <citation type="journal article" date="2019" name="Int. J. Syst. Evol. Microbiol.">
        <title>The Global Catalogue of Microorganisms (GCM) 10K type strain sequencing project: providing services to taxonomists for standard genome sequencing and annotation.</title>
        <authorList>
            <consortium name="The Broad Institute Genomics Platform"/>
            <consortium name="The Broad Institute Genome Sequencing Center for Infectious Disease"/>
            <person name="Wu L."/>
            <person name="Ma J."/>
        </authorList>
    </citation>
    <scope>NUCLEOTIDE SEQUENCE [LARGE SCALE GENOMIC DNA]</scope>
    <source>
        <strain evidence="5">CGMCC 1.18575</strain>
    </source>
</reference>
<keyword evidence="2 4" id="KW-0548">Nucleotidyltransferase</keyword>
<feature type="domain" description="Cytidyltransferase-like" evidence="3">
    <location>
        <begin position="8"/>
        <end position="98"/>
    </location>
</feature>
<dbReference type="PANTHER" id="PTHR43793:SF2">
    <property type="entry name" value="BIFUNCTIONAL PROTEIN HLDE"/>
    <property type="match status" value="1"/>
</dbReference>
<dbReference type="NCBIfam" id="TIGR00125">
    <property type="entry name" value="cyt_tran_rel"/>
    <property type="match status" value="1"/>
</dbReference>
<dbReference type="PANTHER" id="PTHR43793">
    <property type="entry name" value="FAD SYNTHASE"/>
    <property type="match status" value="1"/>
</dbReference>
<gene>
    <name evidence="4" type="ORF">ACFPOF_31890</name>
</gene>
<organism evidence="4 5">
    <name type="scientific">Cohnella soli</name>
    <dbReference type="NCBI Taxonomy" id="425005"/>
    <lineage>
        <taxon>Bacteria</taxon>
        <taxon>Bacillati</taxon>
        <taxon>Bacillota</taxon>
        <taxon>Bacilli</taxon>
        <taxon>Bacillales</taxon>
        <taxon>Paenibacillaceae</taxon>
        <taxon>Cohnella</taxon>
    </lineage>
</organism>